<sequence>MTTTRRANVYRAGDGELIGRLLSGADGITPVTLFGGPLAEPGGWATAVDVLRARGLASLAESWSYRRDDGADVVVKIIAAYPDRLLLVEAPYGFVSHDSPRYTVDTPTDRLSRIG</sequence>
<dbReference type="EMBL" id="BAABAB010000022">
    <property type="protein sequence ID" value="GAA3627432.1"/>
    <property type="molecule type" value="Genomic_DNA"/>
</dbReference>
<reference evidence="2" key="1">
    <citation type="journal article" date="2019" name="Int. J. Syst. Evol. Microbiol.">
        <title>The Global Catalogue of Microorganisms (GCM) 10K type strain sequencing project: providing services to taxonomists for standard genome sequencing and annotation.</title>
        <authorList>
            <consortium name="The Broad Institute Genomics Platform"/>
            <consortium name="The Broad Institute Genome Sequencing Center for Infectious Disease"/>
            <person name="Wu L."/>
            <person name="Ma J."/>
        </authorList>
    </citation>
    <scope>NUCLEOTIDE SEQUENCE [LARGE SCALE GENOMIC DNA]</scope>
    <source>
        <strain evidence="2">JCM 16929</strain>
    </source>
</reference>
<dbReference type="RefSeq" id="WP_344806344.1">
    <property type="nucleotide sequence ID" value="NZ_BAABAB010000022.1"/>
</dbReference>
<evidence type="ECO:0000313" key="2">
    <source>
        <dbReference type="Proteomes" id="UP001501490"/>
    </source>
</evidence>
<accession>A0ABP7A9D5</accession>
<keyword evidence="2" id="KW-1185">Reference proteome</keyword>
<evidence type="ECO:0000313" key="1">
    <source>
        <dbReference type="EMBL" id="GAA3627432.1"/>
    </source>
</evidence>
<name>A0ABP7A9D5_9ACTN</name>
<protein>
    <submittedName>
        <fullName evidence="1">Uncharacterized protein</fullName>
    </submittedName>
</protein>
<comment type="caution">
    <text evidence="1">The sequence shown here is derived from an EMBL/GenBank/DDBJ whole genome shotgun (WGS) entry which is preliminary data.</text>
</comment>
<gene>
    <name evidence="1" type="ORF">GCM10022236_32180</name>
</gene>
<proteinExistence type="predicted"/>
<organism evidence="1 2">
    <name type="scientific">Microlunatus ginsengisoli</name>
    <dbReference type="NCBI Taxonomy" id="363863"/>
    <lineage>
        <taxon>Bacteria</taxon>
        <taxon>Bacillati</taxon>
        <taxon>Actinomycetota</taxon>
        <taxon>Actinomycetes</taxon>
        <taxon>Propionibacteriales</taxon>
        <taxon>Propionibacteriaceae</taxon>
        <taxon>Microlunatus</taxon>
    </lineage>
</organism>
<dbReference type="Proteomes" id="UP001501490">
    <property type="component" value="Unassembled WGS sequence"/>
</dbReference>